<gene>
    <name evidence="3" type="ORF">BD410DRAFT_902636</name>
</gene>
<feature type="transmembrane region" description="Helical" evidence="1">
    <location>
        <begin position="217"/>
        <end position="235"/>
    </location>
</feature>
<evidence type="ECO:0000256" key="1">
    <source>
        <dbReference type="SAM" id="Phobius"/>
    </source>
</evidence>
<dbReference type="OrthoDB" id="2562493at2759"/>
<accession>A0A4Y7PJC6</accession>
<reference evidence="3 4" key="1">
    <citation type="submission" date="2018-06" db="EMBL/GenBank/DDBJ databases">
        <title>A transcriptomic atlas of mushroom development highlights an independent origin of complex multicellularity.</title>
        <authorList>
            <consortium name="DOE Joint Genome Institute"/>
            <person name="Krizsan K."/>
            <person name="Almasi E."/>
            <person name="Merenyi Z."/>
            <person name="Sahu N."/>
            <person name="Viragh M."/>
            <person name="Koszo T."/>
            <person name="Mondo S."/>
            <person name="Kiss B."/>
            <person name="Balint B."/>
            <person name="Kues U."/>
            <person name="Barry K."/>
            <person name="Hegedus J.C."/>
            <person name="Henrissat B."/>
            <person name="Johnson J."/>
            <person name="Lipzen A."/>
            <person name="Ohm R."/>
            <person name="Nagy I."/>
            <person name="Pangilinan J."/>
            <person name="Yan J."/>
            <person name="Xiong Y."/>
            <person name="Grigoriev I.V."/>
            <person name="Hibbett D.S."/>
            <person name="Nagy L.G."/>
        </authorList>
    </citation>
    <scope>NUCLEOTIDE SEQUENCE [LARGE SCALE GENOMIC DNA]</scope>
    <source>
        <strain evidence="3 4">SZMC22713</strain>
    </source>
</reference>
<feature type="transmembrane region" description="Helical" evidence="1">
    <location>
        <begin position="15"/>
        <end position="34"/>
    </location>
</feature>
<organism evidence="3 4">
    <name type="scientific">Rickenella mellea</name>
    <dbReference type="NCBI Taxonomy" id="50990"/>
    <lineage>
        <taxon>Eukaryota</taxon>
        <taxon>Fungi</taxon>
        <taxon>Dikarya</taxon>
        <taxon>Basidiomycota</taxon>
        <taxon>Agaricomycotina</taxon>
        <taxon>Agaricomycetes</taxon>
        <taxon>Hymenochaetales</taxon>
        <taxon>Rickenellaceae</taxon>
        <taxon>Rickenella</taxon>
    </lineage>
</organism>
<evidence type="ECO:0000313" key="3">
    <source>
        <dbReference type="EMBL" id="TDL15325.1"/>
    </source>
</evidence>
<dbReference type="EMBL" id="ML170279">
    <property type="protein sequence ID" value="TDL15325.1"/>
    <property type="molecule type" value="Genomic_DNA"/>
</dbReference>
<dbReference type="Proteomes" id="UP000294933">
    <property type="component" value="Unassembled WGS sequence"/>
</dbReference>
<feature type="transmembrane region" description="Helical" evidence="1">
    <location>
        <begin position="108"/>
        <end position="125"/>
    </location>
</feature>
<keyword evidence="1" id="KW-1133">Transmembrane helix</keyword>
<evidence type="ECO:0000259" key="2">
    <source>
        <dbReference type="Pfam" id="PF20152"/>
    </source>
</evidence>
<keyword evidence="1" id="KW-0812">Transmembrane</keyword>
<dbReference type="VEuPathDB" id="FungiDB:BD410DRAFT_902636"/>
<dbReference type="PANTHER" id="PTHR40465">
    <property type="entry name" value="CHROMOSOME 1, WHOLE GENOME SHOTGUN SEQUENCE"/>
    <property type="match status" value="1"/>
</dbReference>
<dbReference type="PANTHER" id="PTHR40465:SF1">
    <property type="entry name" value="DUF6534 DOMAIN-CONTAINING PROTEIN"/>
    <property type="match status" value="1"/>
</dbReference>
<name>A0A4Y7PJC6_9AGAM</name>
<proteinExistence type="predicted"/>
<feature type="transmembrane region" description="Helical" evidence="1">
    <location>
        <begin position="145"/>
        <end position="168"/>
    </location>
</feature>
<dbReference type="Pfam" id="PF20152">
    <property type="entry name" value="DUF6534"/>
    <property type="match status" value="1"/>
</dbReference>
<dbReference type="STRING" id="50990.A0A4Y7PJC6"/>
<keyword evidence="4" id="KW-1185">Reference proteome</keyword>
<keyword evidence="1" id="KW-0472">Membrane</keyword>
<dbReference type="AlphaFoldDB" id="A0A4Y7PJC6"/>
<protein>
    <recommendedName>
        <fullName evidence="2">DUF6534 domain-containing protein</fullName>
    </recommendedName>
</protein>
<evidence type="ECO:0000313" key="4">
    <source>
        <dbReference type="Proteomes" id="UP000294933"/>
    </source>
</evidence>
<dbReference type="InterPro" id="IPR045339">
    <property type="entry name" value="DUF6534"/>
</dbReference>
<feature type="transmembrane region" description="Helical" evidence="1">
    <location>
        <begin position="189"/>
        <end position="211"/>
    </location>
</feature>
<sequence>MGTQTTPILGLNLEVIMGPALIGVFASSTFYLLTCQLAYKYFTRFPEDAWYFKLSVAIDDRYCSSHLRHMDCLPFSRPSLRATGNSAYDSENVTDHVGAELSDHSKKAILLFTLIIIRTAFATALTVKGFSIPSFPKVHEYEWCVIGTLSLDITLDVTLCGMLSYLLLIKRTQNRSSRTDPIVYRIVQYVFGTGALSCACAIIILICVLALPNNLIYLAPLILLEKFYVLSYLVLINSRHLLRRLGGKLQDEDMGFRQSIALTVPADVMNGVHGH</sequence>
<feature type="domain" description="DUF6534" evidence="2">
    <location>
        <begin position="153"/>
        <end position="240"/>
    </location>
</feature>